<dbReference type="Proteomes" id="UP000184188">
    <property type="component" value="Unassembled WGS sequence"/>
</dbReference>
<evidence type="ECO:0000313" key="2">
    <source>
        <dbReference type="Proteomes" id="UP000184188"/>
    </source>
</evidence>
<reference evidence="2" key="1">
    <citation type="journal article" date="2017" name="Genome Biol.">
        <title>Comparative genomics reveals high biological diversity and specific adaptations in the industrially and medically important fungal genus Aspergillus.</title>
        <authorList>
            <person name="de Vries R.P."/>
            <person name="Riley R."/>
            <person name="Wiebenga A."/>
            <person name="Aguilar-Osorio G."/>
            <person name="Amillis S."/>
            <person name="Uchima C.A."/>
            <person name="Anderluh G."/>
            <person name="Asadollahi M."/>
            <person name="Askin M."/>
            <person name="Barry K."/>
            <person name="Battaglia E."/>
            <person name="Bayram O."/>
            <person name="Benocci T."/>
            <person name="Braus-Stromeyer S.A."/>
            <person name="Caldana C."/>
            <person name="Canovas D."/>
            <person name="Cerqueira G.C."/>
            <person name="Chen F."/>
            <person name="Chen W."/>
            <person name="Choi C."/>
            <person name="Clum A."/>
            <person name="Dos Santos R.A."/>
            <person name="Damasio A.R."/>
            <person name="Diallinas G."/>
            <person name="Emri T."/>
            <person name="Fekete E."/>
            <person name="Flipphi M."/>
            <person name="Freyberg S."/>
            <person name="Gallo A."/>
            <person name="Gournas C."/>
            <person name="Habgood R."/>
            <person name="Hainaut M."/>
            <person name="Harispe M.L."/>
            <person name="Henrissat B."/>
            <person name="Hilden K.S."/>
            <person name="Hope R."/>
            <person name="Hossain A."/>
            <person name="Karabika E."/>
            <person name="Karaffa L."/>
            <person name="Karanyi Z."/>
            <person name="Krasevec N."/>
            <person name="Kuo A."/>
            <person name="Kusch H."/>
            <person name="LaButti K."/>
            <person name="Lagendijk E.L."/>
            <person name="Lapidus A."/>
            <person name="Levasseur A."/>
            <person name="Lindquist E."/>
            <person name="Lipzen A."/>
            <person name="Logrieco A.F."/>
            <person name="MacCabe A."/>
            <person name="Maekelae M.R."/>
            <person name="Malavazi I."/>
            <person name="Melin P."/>
            <person name="Meyer V."/>
            <person name="Mielnichuk N."/>
            <person name="Miskei M."/>
            <person name="Molnar A.P."/>
            <person name="Mule G."/>
            <person name="Ngan C.Y."/>
            <person name="Orejas M."/>
            <person name="Orosz E."/>
            <person name="Ouedraogo J.P."/>
            <person name="Overkamp K.M."/>
            <person name="Park H.-S."/>
            <person name="Perrone G."/>
            <person name="Piumi F."/>
            <person name="Punt P.J."/>
            <person name="Ram A.F."/>
            <person name="Ramon A."/>
            <person name="Rauscher S."/>
            <person name="Record E."/>
            <person name="Riano-Pachon D.M."/>
            <person name="Robert V."/>
            <person name="Roehrig J."/>
            <person name="Ruller R."/>
            <person name="Salamov A."/>
            <person name="Salih N.S."/>
            <person name="Samson R.A."/>
            <person name="Sandor E."/>
            <person name="Sanguinetti M."/>
            <person name="Schuetze T."/>
            <person name="Sepcic K."/>
            <person name="Shelest E."/>
            <person name="Sherlock G."/>
            <person name="Sophianopoulou V."/>
            <person name="Squina F.M."/>
            <person name="Sun H."/>
            <person name="Susca A."/>
            <person name="Todd R.B."/>
            <person name="Tsang A."/>
            <person name="Unkles S.E."/>
            <person name="van de Wiele N."/>
            <person name="van Rossen-Uffink D."/>
            <person name="Oliveira J.V."/>
            <person name="Vesth T.C."/>
            <person name="Visser J."/>
            <person name="Yu J.-H."/>
            <person name="Zhou M."/>
            <person name="Andersen M.R."/>
            <person name="Archer D.B."/>
            <person name="Baker S.E."/>
            <person name="Benoit I."/>
            <person name="Brakhage A.A."/>
            <person name="Braus G.H."/>
            <person name="Fischer R."/>
            <person name="Frisvad J.C."/>
            <person name="Goldman G.H."/>
            <person name="Houbraken J."/>
            <person name="Oakley B."/>
            <person name="Pocsi I."/>
            <person name="Scazzocchio C."/>
            <person name="Seiboth B."/>
            <person name="vanKuyk P.A."/>
            <person name="Wortman J."/>
            <person name="Dyer P.S."/>
            <person name="Grigoriev I.V."/>
        </authorList>
    </citation>
    <scope>NUCLEOTIDE SEQUENCE [LARGE SCALE GENOMIC DNA]</scope>
    <source>
        <strain evidence="2">CBS 506.65</strain>
    </source>
</reference>
<dbReference type="VEuPathDB" id="FungiDB:ASPZODRAFT_137919"/>
<dbReference type="OrthoDB" id="3200163at2759"/>
<dbReference type="GeneID" id="34610864"/>
<accession>A0A1L9SUI2</accession>
<dbReference type="EMBL" id="KV878336">
    <property type="protein sequence ID" value="OJJ50781.1"/>
    <property type="molecule type" value="Genomic_DNA"/>
</dbReference>
<dbReference type="RefSeq" id="XP_022585291.1">
    <property type="nucleotide sequence ID" value="XM_022724399.1"/>
</dbReference>
<evidence type="ECO:0008006" key="3">
    <source>
        <dbReference type="Google" id="ProtNLM"/>
    </source>
</evidence>
<evidence type="ECO:0000313" key="1">
    <source>
        <dbReference type="EMBL" id="OJJ50781.1"/>
    </source>
</evidence>
<dbReference type="STRING" id="1073090.A0A1L9SUI2"/>
<organism evidence="1 2">
    <name type="scientific">Penicilliopsis zonata CBS 506.65</name>
    <dbReference type="NCBI Taxonomy" id="1073090"/>
    <lineage>
        <taxon>Eukaryota</taxon>
        <taxon>Fungi</taxon>
        <taxon>Dikarya</taxon>
        <taxon>Ascomycota</taxon>
        <taxon>Pezizomycotina</taxon>
        <taxon>Eurotiomycetes</taxon>
        <taxon>Eurotiomycetidae</taxon>
        <taxon>Eurotiales</taxon>
        <taxon>Aspergillaceae</taxon>
        <taxon>Penicilliopsis</taxon>
    </lineage>
</organism>
<sequence>MTEALGVAESVAGILSLAGQICSGIQELYAFIDSIRQAETEYQIIKEVLMVLDNVVHSISEDCAHHPDGLDAELLQKALELCSSSIQRLIDIVRPRGANSSTTEKKSSWRSLVIMVKKQRLNDF</sequence>
<dbReference type="AlphaFoldDB" id="A0A1L9SUI2"/>
<protein>
    <recommendedName>
        <fullName evidence="3">Fungal N-terminal domain-containing protein</fullName>
    </recommendedName>
</protein>
<keyword evidence="2" id="KW-1185">Reference proteome</keyword>
<gene>
    <name evidence="1" type="ORF">ASPZODRAFT_137919</name>
</gene>
<proteinExistence type="predicted"/>
<name>A0A1L9SUI2_9EURO</name>